<evidence type="ECO:0000256" key="2">
    <source>
        <dbReference type="ARBA" id="ARBA00022801"/>
    </source>
</evidence>
<sequence>MIIAKDDALDSFPGYKLEHKDLGQLIGLARGDDVVQFRGVPFATIPARFRQAHLLESLPQQPFDARKSGPHCPQPLLPFPTYWEGPLPEDFPPLPDPPQDEFGCLNLSITVPRSCLEDESARKLPVFFFIHGGAFVGGKQSTQLAGREIYDGTNFVRAGVARNQPVVVVTCNYRLGPLGFLASEELAAFNKEYGEAVGNYGLHDQRQALEWCNKFISGFGGNAENVTIQGTSAGGSSAHYLSIFPARKFKRAILASGTLTGIGPMPMPYQQEKFAAYVSRHSRENNKPEGNPVRLLQSILVEELVNPISAGIYHPYIDGDWIPGATMQSITNLYKDEAAPDLMIGACDFEAGLPLSGNADLTQLLLLDDILSMKPASDNRMRATIYDLTSSNGMIISPEKFPDAHSSVTGAYDLTSALEHPSFAMYKWAELLADVAFRVPPLHIAAHHPANVLLYEIRCKNPYEKWAWSFGRANHAVNDVFLFDVASDLVPEELQGPHAGNVAQIRAAWLDFCYGKLPWSPYRKQDHRIGPVHVFEHGENGRDAESLEEAVGETMAAQWRAVLKANER</sequence>
<evidence type="ECO:0000313" key="5">
    <source>
        <dbReference type="EMBL" id="KAF5852268.1"/>
    </source>
</evidence>
<evidence type="ECO:0000256" key="1">
    <source>
        <dbReference type="ARBA" id="ARBA00005964"/>
    </source>
</evidence>
<dbReference type="Gene3D" id="3.40.50.1820">
    <property type="entry name" value="alpha/beta hydrolase"/>
    <property type="match status" value="1"/>
</dbReference>
<comment type="similarity">
    <text evidence="1 3">Belongs to the type-B carboxylesterase/lipase family.</text>
</comment>
<dbReference type="InterPro" id="IPR002018">
    <property type="entry name" value="CarbesteraseB"/>
</dbReference>
<dbReference type="GO" id="GO:0016787">
    <property type="term" value="F:hydrolase activity"/>
    <property type="evidence" value="ECO:0007669"/>
    <property type="project" value="UniProtKB-KW"/>
</dbReference>
<dbReference type="AlphaFoldDB" id="A0A8H5ZR17"/>
<feature type="domain" description="Carboxylesterase type B" evidence="4">
    <location>
        <begin position="25"/>
        <end position="485"/>
    </location>
</feature>
<dbReference type="InterPro" id="IPR019826">
    <property type="entry name" value="Carboxylesterase_B_AS"/>
</dbReference>
<dbReference type="PANTHER" id="PTHR43142:SF1">
    <property type="entry name" value="CARBOXYLIC ESTER HYDROLASE"/>
    <property type="match status" value="1"/>
</dbReference>
<protein>
    <recommendedName>
        <fullName evidence="3">Carboxylic ester hydrolase</fullName>
        <ecNumber evidence="3">3.1.1.-</ecNumber>
    </recommendedName>
</protein>
<keyword evidence="2 3" id="KW-0378">Hydrolase</keyword>
<reference evidence="5" key="1">
    <citation type="submission" date="2019-11" db="EMBL/GenBank/DDBJ databases">
        <title>Bipolaris sorokiniana Genome sequencing.</title>
        <authorList>
            <person name="Wang H."/>
        </authorList>
    </citation>
    <scope>NUCLEOTIDE SEQUENCE</scope>
</reference>
<dbReference type="PROSITE" id="PS00122">
    <property type="entry name" value="CARBOXYLESTERASE_B_1"/>
    <property type="match status" value="1"/>
</dbReference>
<name>A0A8H5ZR17_COCSA</name>
<dbReference type="SUPFAM" id="SSF53474">
    <property type="entry name" value="alpha/beta-Hydrolases"/>
    <property type="match status" value="1"/>
</dbReference>
<accession>A0A8H5ZR17</accession>
<comment type="caution">
    <text evidence="5">The sequence shown here is derived from an EMBL/GenBank/DDBJ whole genome shotgun (WGS) entry which is preliminary data.</text>
</comment>
<gene>
    <name evidence="5" type="ORF">GGP41_001001</name>
</gene>
<proteinExistence type="inferred from homology"/>
<dbReference type="EMBL" id="WNKQ01000004">
    <property type="protein sequence ID" value="KAF5852268.1"/>
    <property type="molecule type" value="Genomic_DNA"/>
</dbReference>
<organism evidence="5 6">
    <name type="scientific">Cochliobolus sativus</name>
    <name type="common">Common root rot and spot blotch fungus</name>
    <name type="synonym">Bipolaris sorokiniana</name>
    <dbReference type="NCBI Taxonomy" id="45130"/>
    <lineage>
        <taxon>Eukaryota</taxon>
        <taxon>Fungi</taxon>
        <taxon>Dikarya</taxon>
        <taxon>Ascomycota</taxon>
        <taxon>Pezizomycotina</taxon>
        <taxon>Dothideomycetes</taxon>
        <taxon>Pleosporomycetidae</taxon>
        <taxon>Pleosporales</taxon>
        <taxon>Pleosporineae</taxon>
        <taxon>Pleosporaceae</taxon>
        <taxon>Bipolaris</taxon>
    </lineage>
</organism>
<dbReference type="InterPro" id="IPR029058">
    <property type="entry name" value="AB_hydrolase_fold"/>
</dbReference>
<dbReference type="PANTHER" id="PTHR43142">
    <property type="entry name" value="CARBOXYLIC ESTER HYDROLASE"/>
    <property type="match status" value="1"/>
</dbReference>
<evidence type="ECO:0000256" key="3">
    <source>
        <dbReference type="RuleBase" id="RU361235"/>
    </source>
</evidence>
<evidence type="ECO:0000259" key="4">
    <source>
        <dbReference type="Pfam" id="PF00135"/>
    </source>
</evidence>
<evidence type="ECO:0000313" key="6">
    <source>
        <dbReference type="Proteomes" id="UP000624244"/>
    </source>
</evidence>
<dbReference type="Pfam" id="PF00135">
    <property type="entry name" value="COesterase"/>
    <property type="match status" value="1"/>
</dbReference>
<dbReference type="Proteomes" id="UP000624244">
    <property type="component" value="Unassembled WGS sequence"/>
</dbReference>
<dbReference type="EC" id="3.1.1.-" evidence="3"/>